<evidence type="ECO:0000313" key="7">
    <source>
        <dbReference type="Proteomes" id="UP000694844"/>
    </source>
</evidence>
<gene>
    <name evidence="8" type="primary">LOC111138451</name>
</gene>
<evidence type="ECO:0000313" key="8">
    <source>
        <dbReference type="RefSeq" id="XP_022346132.1"/>
    </source>
</evidence>
<dbReference type="PANTHER" id="PTHR45902:SF1">
    <property type="entry name" value="LATROPHILIN RECEPTOR-LIKE PROTEIN A"/>
    <property type="match status" value="1"/>
</dbReference>
<dbReference type="Gene3D" id="1.20.1070.10">
    <property type="entry name" value="Rhodopsin 7-helix transmembrane proteins"/>
    <property type="match status" value="1"/>
</dbReference>
<keyword evidence="7" id="KW-1185">Reference proteome</keyword>
<evidence type="ECO:0000256" key="4">
    <source>
        <dbReference type="ARBA" id="ARBA00023136"/>
    </source>
</evidence>
<evidence type="ECO:0000256" key="2">
    <source>
        <dbReference type="ARBA" id="ARBA00022692"/>
    </source>
</evidence>
<dbReference type="AlphaFoldDB" id="A0A8B8F1S1"/>
<keyword evidence="3 5" id="KW-1133">Transmembrane helix</keyword>
<name>A0A8B8F1S1_CRAVI</name>
<dbReference type="OrthoDB" id="6134459at2759"/>
<dbReference type="InterPro" id="IPR053231">
    <property type="entry name" value="GPCR_LN-TM7"/>
</dbReference>
<keyword evidence="4 5" id="KW-0472">Membrane</keyword>
<feature type="transmembrane region" description="Helical" evidence="5">
    <location>
        <begin position="87"/>
        <end position="109"/>
    </location>
</feature>
<dbReference type="GO" id="GO:0007166">
    <property type="term" value="P:cell surface receptor signaling pathway"/>
    <property type="evidence" value="ECO:0007669"/>
    <property type="project" value="InterPro"/>
</dbReference>
<dbReference type="RefSeq" id="XP_022346132.1">
    <property type="nucleotide sequence ID" value="XM_022490424.1"/>
</dbReference>
<dbReference type="GO" id="GO:0004930">
    <property type="term" value="F:G protein-coupled receptor activity"/>
    <property type="evidence" value="ECO:0007669"/>
    <property type="project" value="InterPro"/>
</dbReference>
<sequence length="378" mass="42941">MPANRYRFPLVENATKLRETSLSLLEGELNCSASLTFYNNGTFLKFNSSISIIGTNQIYSEKEFIPDDSGIFVCEKPPWYDLYDIRVLTTIVTFTISVTCLIIAFLIHLCTKTYNSTHDRCILSFSGALFFAQTASLVPHMNTDFCKANAILLHYLWLAVFNWTSVMAFDLAYTFSVCRISVLRSTDSQSLFKKYSLIGWFLPFVIVLICVLLDLFHESVDFGYGSMIHCWISNKTAVYISTTTPVVICLIFNFACIGVSIYGIEYVKKRSLQVQKNTKDSRRCTVYLQISIMLGVTWILAYVVMAYPALWLQVTHNIVNGCQGVYVLVMTIKHPKVLKGVSSRLQMYKVSFSKSKSLTISTSSEVKLNTKIKRHYSI</sequence>
<evidence type="ECO:0000256" key="5">
    <source>
        <dbReference type="SAM" id="Phobius"/>
    </source>
</evidence>
<keyword evidence="2 5" id="KW-0812">Transmembrane</keyword>
<dbReference type="PANTHER" id="PTHR45902">
    <property type="entry name" value="LATROPHILIN RECEPTOR-LIKE PROTEIN A"/>
    <property type="match status" value="1"/>
</dbReference>
<feature type="transmembrane region" description="Helical" evidence="5">
    <location>
        <begin position="152"/>
        <end position="176"/>
    </location>
</feature>
<dbReference type="GO" id="GO:0016020">
    <property type="term" value="C:membrane"/>
    <property type="evidence" value="ECO:0007669"/>
    <property type="project" value="UniProtKB-SubCell"/>
</dbReference>
<feature type="transmembrane region" description="Helical" evidence="5">
    <location>
        <begin position="285"/>
        <end position="304"/>
    </location>
</feature>
<dbReference type="GeneID" id="111138451"/>
<feature type="transmembrane region" description="Helical" evidence="5">
    <location>
        <begin position="197"/>
        <end position="217"/>
    </location>
</feature>
<feature type="transmembrane region" description="Helical" evidence="5">
    <location>
        <begin position="121"/>
        <end position="140"/>
    </location>
</feature>
<dbReference type="KEGG" id="cvn:111138451"/>
<evidence type="ECO:0000256" key="1">
    <source>
        <dbReference type="ARBA" id="ARBA00004141"/>
    </source>
</evidence>
<proteinExistence type="predicted"/>
<organism evidence="7 8">
    <name type="scientific">Crassostrea virginica</name>
    <name type="common">Eastern oyster</name>
    <dbReference type="NCBI Taxonomy" id="6565"/>
    <lineage>
        <taxon>Eukaryota</taxon>
        <taxon>Metazoa</taxon>
        <taxon>Spiralia</taxon>
        <taxon>Lophotrochozoa</taxon>
        <taxon>Mollusca</taxon>
        <taxon>Bivalvia</taxon>
        <taxon>Autobranchia</taxon>
        <taxon>Pteriomorphia</taxon>
        <taxon>Ostreida</taxon>
        <taxon>Ostreoidea</taxon>
        <taxon>Ostreidae</taxon>
        <taxon>Crassostrea</taxon>
    </lineage>
</organism>
<evidence type="ECO:0000256" key="3">
    <source>
        <dbReference type="ARBA" id="ARBA00022989"/>
    </source>
</evidence>
<dbReference type="CDD" id="cd15039">
    <property type="entry name" value="7tmB3_Methuselah-like"/>
    <property type="match status" value="1"/>
</dbReference>
<dbReference type="PROSITE" id="PS50261">
    <property type="entry name" value="G_PROTEIN_RECEP_F2_4"/>
    <property type="match status" value="1"/>
</dbReference>
<dbReference type="InterPro" id="IPR017981">
    <property type="entry name" value="GPCR_2-like_7TM"/>
</dbReference>
<dbReference type="Pfam" id="PF00002">
    <property type="entry name" value="7tm_2"/>
    <property type="match status" value="1"/>
</dbReference>
<evidence type="ECO:0000259" key="6">
    <source>
        <dbReference type="PROSITE" id="PS50261"/>
    </source>
</evidence>
<protein>
    <submittedName>
        <fullName evidence="8">Latrophilin receptor-like protein A</fullName>
    </submittedName>
</protein>
<dbReference type="InterPro" id="IPR000832">
    <property type="entry name" value="GPCR_2_secretin-like"/>
</dbReference>
<reference evidence="8" key="1">
    <citation type="submission" date="2025-08" db="UniProtKB">
        <authorList>
            <consortium name="RefSeq"/>
        </authorList>
    </citation>
    <scope>IDENTIFICATION</scope>
    <source>
        <tissue evidence="8">Whole sample</tissue>
    </source>
</reference>
<feature type="domain" description="G-protein coupled receptors family 2 profile 2" evidence="6">
    <location>
        <begin position="86"/>
        <end position="335"/>
    </location>
</feature>
<dbReference type="Proteomes" id="UP000694844">
    <property type="component" value="Chromosome 5"/>
</dbReference>
<comment type="subcellular location">
    <subcellularLocation>
        <location evidence="1">Membrane</location>
        <topology evidence="1">Multi-pass membrane protein</topology>
    </subcellularLocation>
</comment>
<accession>A0A8B8F1S1</accession>
<feature type="transmembrane region" description="Helical" evidence="5">
    <location>
        <begin position="237"/>
        <end position="264"/>
    </location>
</feature>